<keyword evidence="4" id="KW-1185">Reference proteome</keyword>
<dbReference type="RefSeq" id="WP_034715652.1">
    <property type="nucleotide sequence ID" value="NZ_JPRH01000018.1"/>
</dbReference>
<reference evidence="3 4" key="1">
    <citation type="submission" date="2014-07" db="EMBL/GenBank/DDBJ databases">
        <title>Genome of Chryseobacterium soli DSM 19298.</title>
        <authorList>
            <person name="Stropko S.J."/>
            <person name="Pipes S.E."/>
            <person name="Newman J."/>
        </authorList>
    </citation>
    <scope>NUCLEOTIDE SEQUENCE [LARGE SCALE GENOMIC DNA]</scope>
    <source>
        <strain evidence="3 4">DSM 19298</strain>
    </source>
</reference>
<evidence type="ECO:0000313" key="4">
    <source>
        <dbReference type="Proteomes" id="UP000028705"/>
    </source>
</evidence>
<evidence type="ECO:0000313" key="3">
    <source>
        <dbReference type="EMBL" id="KFF09726.1"/>
    </source>
</evidence>
<dbReference type="AlphaFoldDB" id="A0A085ZZ62"/>
<feature type="transmembrane region" description="Helical" evidence="2">
    <location>
        <begin position="95"/>
        <end position="118"/>
    </location>
</feature>
<dbReference type="OrthoDB" id="1249695at2"/>
<evidence type="ECO:0000256" key="2">
    <source>
        <dbReference type="SAM" id="Phobius"/>
    </source>
</evidence>
<evidence type="ECO:0000256" key="1">
    <source>
        <dbReference type="SAM" id="Coils"/>
    </source>
</evidence>
<dbReference type="EMBL" id="JPRH01000018">
    <property type="protein sequence ID" value="KFF09726.1"/>
    <property type="molecule type" value="Genomic_DNA"/>
</dbReference>
<name>A0A085ZZ62_9FLAO</name>
<dbReference type="Proteomes" id="UP000028705">
    <property type="component" value="Unassembled WGS sequence"/>
</dbReference>
<gene>
    <name evidence="3" type="ORF">IW15_22520</name>
</gene>
<feature type="coiled-coil region" evidence="1">
    <location>
        <begin position="21"/>
        <end position="48"/>
    </location>
</feature>
<keyword evidence="2" id="KW-1133">Transmembrane helix</keyword>
<sequence>MEDQSTNQNAGSGRLNPVELLEQLKTTSSALEKQISQLNSESASMQELTMEVSDIFDRKVQELKKNISGIEVGISPEDVRKLESYKDYFKHYKPVLYISLFVMLSGWGLAIFGAYSGIKYYKESVRTKQEIRGEVLQEINKDGNVIVEKAKWDSYVEQSQVLRAWQKSNPKDSESLEIYFKGYQDFKKGKK</sequence>
<organism evidence="3 4">
    <name type="scientific">Chryseobacterium soli</name>
    <dbReference type="NCBI Taxonomy" id="445961"/>
    <lineage>
        <taxon>Bacteria</taxon>
        <taxon>Pseudomonadati</taxon>
        <taxon>Bacteroidota</taxon>
        <taxon>Flavobacteriia</taxon>
        <taxon>Flavobacteriales</taxon>
        <taxon>Weeksellaceae</taxon>
        <taxon>Chryseobacterium group</taxon>
        <taxon>Chryseobacterium</taxon>
    </lineage>
</organism>
<keyword evidence="1" id="KW-0175">Coiled coil</keyword>
<keyword evidence="2" id="KW-0472">Membrane</keyword>
<keyword evidence="2" id="KW-0812">Transmembrane</keyword>
<comment type="caution">
    <text evidence="3">The sequence shown here is derived from an EMBL/GenBank/DDBJ whole genome shotgun (WGS) entry which is preliminary data.</text>
</comment>
<proteinExistence type="predicted"/>
<dbReference type="eggNOG" id="ENOG50311N6">
    <property type="taxonomic scope" value="Bacteria"/>
</dbReference>
<dbReference type="STRING" id="445961.IW15_22520"/>
<protein>
    <submittedName>
        <fullName evidence="3">Uncharacterized protein</fullName>
    </submittedName>
</protein>
<accession>A0A085ZZ62</accession>